<dbReference type="InterPro" id="IPR000515">
    <property type="entry name" value="MetI-like"/>
</dbReference>
<feature type="transmembrane region" description="Helical" evidence="8">
    <location>
        <begin position="168"/>
        <end position="189"/>
    </location>
</feature>
<evidence type="ECO:0000256" key="2">
    <source>
        <dbReference type="ARBA" id="ARBA00022448"/>
    </source>
</evidence>
<feature type="domain" description="ABC transmembrane type-1" evidence="9">
    <location>
        <begin position="288"/>
        <end position="475"/>
    </location>
</feature>
<evidence type="ECO:0000256" key="4">
    <source>
        <dbReference type="ARBA" id="ARBA00022519"/>
    </source>
</evidence>
<evidence type="ECO:0000256" key="7">
    <source>
        <dbReference type="ARBA" id="ARBA00023136"/>
    </source>
</evidence>
<proteinExistence type="predicted"/>
<dbReference type="Gene3D" id="1.10.3720.10">
    <property type="entry name" value="MetI-like"/>
    <property type="match status" value="2"/>
</dbReference>
<evidence type="ECO:0000256" key="3">
    <source>
        <dbReference type="ARBA" id="ARBA00022475"/>
    </source>
</evidence>
<comment type="caution">
    <text evidence="10">The sequence shown here is derived from an EMBL/GenBank/DDBJ whole genome shotgun (WGS) entry which is preliminary data.</text>
</comment>
<accession>A0A371QWZ4</accession>
<evidence type="ECO:0000256" key="8">
    <source>
        <dbReference type="SAM" id="Phobius"/>
    </source>
</evidence>
<gene>
    <name evidence="10" type="ORF">CGL51_09250</name>
</gene>
<evidence type="ECO:0000256" key="1">
    <source>
        <dbReference type="ARBA" id="ARBA00004429"/>
    </source>
</evidence>
<dbReference type="InterPro" id="IPR035906">
    <property type="entry name" value="MetI-like_sf"/>
</dbReference>
<dbReference type="EMBL" id="NMUE01000031">
    <property type="protein sequence ID" value="RFA94859.1"/>
    <property type="molecule type" value="Genomic_DNA"/>
</dbReference>
<protein>
    <submittedName>
        <fullName evidence="10">Thiamine transporter</fullName>
    </submittedName>
</protein>
<feature type="transmembrane region" description="Helical" evidence="8">
    <location>
        <begin position="346"/>
        <end position="369"/>
    </location>
</feature>
<dbReference type="GO" id="GO:0005886">
    <property type="term" value="C:plasma membrane"/>
    <property type="evidence" value="ECO:0007669"/>
    <property type="project" value="UniProtKB-SubCell"/>
</dbReference>
<evidence type="ECO:0000259" key="9">
    <source>
        <dbReference type="PROSITE" id="PS50928"/>
    </source>
</evidence>
<comment type="subcellular location">
    <subcellularLocation>
        <location evidence="1">Cell inner membrane</location>
        <topology evidence="1">Multi-pass membrane protein</topology>
    </subcellularLocation>
</comment>
<feature type="transmembrane region" description="Helical" evidence="8">
    <location>
        <begin position="321"/>
        <end position="340"/>
    </location>
</feature>
<feature type="transmembrane region" description="Helical" evidence="8">
    <location>
        <begin position="110"/>
        <end position="131"/>
    </location>
</feature>
<reference evidence="10 11" key="1">
    <citation type="submission" date="2017-07" db="EMBL/GenBank/DDBJ databases">
        <title>Draft genome sequence of aerobic hyperthermophilic archaea, Pyrobaculum aerophilum YKB31 and YKB32.</title>
        <authorList>
            <person name="Mochizuki T."/>
            <person name="Berliner A.J."/>
            <person name="Yoshida-Takashima Y."/>
            <person name="Takaki Y."/>
            <person name="Nunoura T."/>
            <person name="Takai K."/>
        </authorList>
    </citation>
    <scope>NUCLEOTIDE SEQUENCE [LARGE SCALE GENOMIC DNA]</scope>
    <source>
        <strain evidence="10 11">YKB31</strain>
    </source>
</reference>
<feature type="transmembrane region" description="Helical" evidence="8">
    <location>
        <begin position="46"/>
        <end position="73"/>
    </location>
</feature>
<dbReference type="SUPFAM" id="SSF161098">
    <property type="entry name" value="MetI-like"/>
    <property type="match status" value="2"/>
</dbReference>
<organism evidence="10 11">
    <name type="scientific">Pyrobaculum aerophilum</name>
    <dbReference type="NCBI Taxonomy" id="13773"/>
    <lineage>
        <taxon>Archaea</taxon>
        <taxon>Thermoproteota</taxon>
        <taxon>Thermoprotei</taxon>
        <taxon>Thermoproteales</taxon>
        <taxon>Thermoproteaceae</taxon>
        <taxon>Pyrobaculum</taxon>
    </lineage>
</organism>
<keyword evidence="5 8" id="KW-0812">Transmembrane</keyword>
<feature type="transmembrane region" description="Helical" evidence="8">
    <location>
        <begin position="85"/>
        <end position="104"/>
    </location>
</feature>
<dbReference type="Proteomes" id="UP000257123">
    <property type="component" value="Unassembled WGS sequence"/>
</dbReference>
<feature type="domain" description="ABC transmembrane type-1" evidence="9">
    <location>
        <begin position="47"/>
        <end position="231"/>
    </location>
</feature>
<feature type="transmembrane region" description="Helical" evidence="8">
    <location>
        <begin position="20"/>
        <end position="40"/>
    </location>
</feature>
<keyword evidence="6 8" id="KW-1133">Transmembrane helix</keyword>
<dbReference type="PANTHER" id="PTHR43357:SF4">
    <property type="entry name" value="INNER MEMBRANE ABC TRANSPORTER PERMEASE PROTEIN YDCV"/>
    <property type="match status" value="1"/>
</dbReference>
<name>A0A371QWZ4_9CREN</name>
<keyword evidence="2" id="KW-0813">Transport</keyword>
<keyword evidence="4" id="KW-0997">Cell inner membrane</keyword>
<dbReference type="PANTHER" id="PTHR43357">
    <property type="entry name" value="INNER MEMBRANE ABC TRANSPORTER PERMEASE PROTEIN YDCV"/>
    <property type="match status" value="1"/>
</dbReference>
<feature type="transmembrane region" description="Helical" evidence="8">
    <location>
        <begin position="201"/>
        <end position="228"/>
    </location>
</feature>
<dbReference type="RefSeq" id="WP_116421525.1">
    <property type="nucleotide sequence ID" value="NZ_NMUE01000031.1"/>
</dbReference>
<evidence type="ECO:0000313" key="10">
    <source>
        <dbReference type="EMBL" id="RFA94859.1"/>
    </source>
</evidence>
<feature type="transmembrane region" description="Helical" evidence="8">
    <location>
        <begin position="456"/>
        <end position="475"/>
    </location>
</feature>
<evidence type="ECO:0000256" key="5">
    <source>
        <dbReference type="ARBA" id="ARBA00022692"/>
    </source>
</evidence>
<dbReference type="GO" id="GO:0055085">
    <property type="term" value="P:transmembrane transport"/>
    <property type="evidence" value="ECO:0007669"/>
    <property type="project" value="InterPro"/>
</dbReference>
<dbReference type="AlphaFoldDB" id="A0A371QWZ4"/>
<keyword evidence="7 8" id="KW-0472">Membrane</keyword>
<feature type="transmembrane region" description="Helical" evidence="8">
    <location>
        <begin position="249"/>
        <end position="272"/>
    </location>
</feature>
<evidence type="ECO:0000256" key="6">
    <source>
        <dbReference type="ARBA" id="ARBA00022989"/>
    </source>
</evidence>
<dbReference type="PROSITE" id="PS50928">
    <property type="entry name" value="ABC_TM1"/>
    <property type="match status" value="2"/>
</dbReference>
<evidence type="ECO:0000313" key="11">
    <source>
        <dbReference type="Proteomes" id="UP000257123"/>
    </source>
</evidence>
<sequence>MEVEVAEGNRIRLAYLIPPLFYLAVFVAPYIILLAQYGIVISLDSYTAWVFAFTVVQALLSAVLALGGAFLILPAYLKAPWLKPVLLIPFFAPAISTVDALIRIHGDVMFSIWGIIIAHGVYYAPYAALIIESNVRSIPADIIDAMELYVKRRWAKLRILTAELKPSILYSFYAVFVFSFLSFTTPLLLGGRYPTLELLVYIYATSFASTNAVSALVAITLLTSLAMAVPFFRLPQPPSAEQAPRPVKIGFFPLAVAALASAYYIAVGIYIFQPLSAPRAIGDVLQPLVNSVLVAFTSATLSIVVTLSFLAADAAGNKMSILTYVATLSLSKTLFALGFFHLAQPLYGTLLILTLAHALVISPLAYSLVKPAWEKIRQDVKEACVLYLGPYKCISRIVTEALGPTLVQTWLFAFASSLSETTLALMLTTGGASTLSATTARLLTSRAPDFIETGHFYSSLLALIVLATLAASRLIKTRPYSF</sequence>
<keyword evidence="3" id="KW-1003">Cell membrane</keyword>
<feature type="transmembrane region" description="Helical" evidence="8">
    <location>
        <begin position="292"/>
        <end position="312"/>
    </location>
</feature>